<evidence type="ECO:0000313" key="1">
    <source>
        <dbReference type="EMBL" id="DAF46556.1"/>
    </source>
</evidence>
<protein>
    <submittedName>
        <fullName evidence="1">Uncharacterized protein</fullName>
    </submittedName>
</protein>
<name>A0A8S5S682_9CAUD</name>
<reference evidence="1" key="1">
    <citation type="journal article" date="2021" name="Proc. Natl. Acad. Sci. U.S.A.">
        <title>A Catalog of Tens of Thousands of Viruses from Human Metagenomes Reveals Hidden Associations with Chronic Diseases.</title>
        <authorList>
            <person name="Tisza M.J."/>
            <person name="Buck C.B."/>
        </authorList>
    </citation>
    <scope>NUCLEOTIDE SEQUENCE</scope>
    <source>
        <strain evidence="1">Ct1ba2</strain>
    </source>
</reference>
<accession>A0A8S5S682</accession>
<organism evidence="1">
    <name type="scientific">Myoviridae sp. ct1ba2</name>
    <dbReference type="NCBI Taxonomy" id="2827654"/>
    <lineage>
        <taxon>Viruses</taxon>
        <taxon>Duplodnaviria</taxon>
        <taxon>Heunggongvirae</taxon>
        <taxon>Uroviricota</taxon>
        <taxon>Caudoviricetes</taxon>
    </lineage>
</organism>
<dbReference type="EMBL" id="BK032540">
    <property type="protein sequence ID" value="DAF46556.1"/>
    <property type="molecule type" value="Genomic_DNA"/>
</dbReference>
<proteinExistence type="predicted"/>
<sequence length="31" mass="3796">MSTLFYKNLQNNFNLLQNLHKFPLYPFTHVL</sequence>